<evidence type="ECO:0000259" key="1">
    <source>
        <dbReference type="Pfam" id="PF23572"/>
    </source>
</evidence>
<reference evidence="2" key="1">
    <citation type="journal article" date="2018" name="DNA Res.">
        <title>Multiple hybrid de novo genome assembly of finger millet, an orphan allotetraploid crop.</title>
        <authorList>
            <person name="Hatakeyama M."/>
            <person name="Aluri S."/>
            <person name="Balachadran M.T."/>
            <person name="Sivarajan S.R."/>
            <person name="Patrignani A."/>
            <person name="Gruter S."/>
            <person name="Poveda L."/>
            <person name="Shimizu-Inatsugi R."/>
            <person name="Baeten J."/>
            <person name="Francoijs K.J."/>
            <person name="Nataraja K.N."/>
            <person name="Reddy Y.A.N."/>
            <person name="Phadnis S."/>
            <person name="Ravikumar R.L."/>
            <person name="Schlapbach R."/>
            <person name="Sreeman S.M."/>
            <person name="Shimizu K.K."/>
        </authorList>
    </citation>
    <scope>NUCLEOTIDE SEQUENCE</scope>
</reference>
<name>A0AAV5D9P2_ELECO</name>
<protein>
    <recommendedName>
        <fullName evidence="1">GH3 C-terminal domain-containing protein</fullName>
    </recommendedName>
</protein>
<feature type="domain" description="GH3 C-terminal" evidence="1">
    <location>
        <begin position="1"/>
        <end position="56"/>
    </location>
</feature>
<dbReference type="EMBL" id="BQKI01000013">
    <property type="protein sequence ID" value="GJN07061.1"/>
    <property type="molecule type" value="Genomic_DNA"/>
</dbReference>
<organism evidence="2 3">
    <name type="scientific">Eleusine coracana subsp. coracana</name>
    <dbReference type="NCBI Taxonomy" id="191504"/>
    <lineage>
        <taxon>Eukaryota</taxon>
        <taxon>Viridiplantae</taxon>
        <taxon>Streptophyta</taxon>
        <taxon>Embryophyta</taxon>
        <taxon>Tracheophyta</taxon>
        <taxon>Spermatophyta</taxon>
        <taxon>Magnoliopsida</taxon>
        <taxon>Liliopsida</taxon>
        <taxon>Poales</taxon>
        <taxon>Poaceae</taxon>
        <taxon>PACMAD clade</taxon>
        <taxon>Chloridoideae</taxon>
        <taxon>Cynodonteae</taxon>
        <taxon>Eleusininae</taxon>
        <taxon>Eleusine</taxon>
    </lineage>
</organism>
<dbReference type="GO" id="GO:0016881">
    <property type="term" value="F:acid-amino acid ligase activity"/>
    <property type="evidence" value="ECO:0007669"/>
    <property type="project" value="TreeGrafter"/>
</dbReference>
<evidence type="ECO:0000313" key="3">
    <source>
        <dbReference type="Proteomes" id="UP001054889"/>
    </source>
</evidence>
<dbReference type="PANTHER" id="PTHR31901">
    <property type="entry name" value="GH3 DOMAIN-CONTAINING PROTEIN"/>
    <property type="match status" value="1"/>
</dbReference>
<keyword evidence="3" id="KW-1185">Reference proteome</keyword>
<dbReference type="InterPro" id="IPR004993">
    <property type="entry name" value="GH3"/>
</dbReference>
<dbReference type="Pfam" id="PF23572">
    <property type="entry name" value="GH3_C"/>
    <property type="match status" value="1"/>
</dbReference>
<dbReference type="AlphaFoldDB" id="A0AAV5D9P2"/>
<dbReference type="PANTHER" id="PTHR31901:SF98">
    <property type="match status" value="1"/>
</dbReference>
<dbReference type="Proteomes" id="UP001054889">
    <property type="component" value="Unassembled WGS sequence"/>
</dbReference>
<proteinExistence type="predicted"/>
<accession>A0AAV5D9P2</accession>
<comment type="caution">
    <text evidence="2">The sequence shown here is derived from an EMBL/GenBank/DDBJ whole genome shotgun (WGS) entry which is preliminary data.</text>
</comment>
<evidence type="ECO:0000313" key="2">
    <source>
        <dbReference type="EMBL" id="GJN07061.1"/>
    </source>
</evidence>
<sequence>MEEALNAVYRQSRVADASIGPLEIRVVKAGTFEKLMDYAISRGTSIAQYKVPRCVTLPAVIEMLDSHVTSCHFSPKLPHWAPGQQLDSTDEK</sequence>
<dbReference type="GO" id="GO:0005737">
    <property type="term" value="C:cytoplasm"/>
    <property type="evidence" value="ECO:0007669"/>
    <property type="project" value="TreeGrafter"/>
</dbReference>
<dbReference type="InterPro" id="IPR055378">
    <property type="entry name" value="GH3_C"/>
</dbReference>
<gene>
    <name evidence="2" type="primary">ga24852</name>
    <name evidence="2" type="ORF">PR202_ga24852</name>
</gene>
<reference evidence="2" key="2">
    <citation type="submission" date="2021-12" db="EMBL/GenBank/DDBJ databases">
        <title>Resequencing data analysis of finger millet.</title>
        <authorList>
            <person name="Hatakeyama M."/>
            <person name="Aluri S."/>
            <person name="Balachadran M.T."/>
            <person name="Sivarajan S.R."/>
            <person name="Poveda L."/>
            <person name="Shimizu-Inatsugi R."/>
            <person name="Schlapbach R."/>
            <person name="Sreeman S.M."/>
            <person name="Shimizu K.K."/>
        </authorList>
    </citation>
    <scope>NUCLEOTIDE SEQUENCE</scope>
</reference>